<gene>
    <name evidence="2" type="ORF">LCGC14_0039290</name>
</gene>
<name>A0A0F9VXI7_9ZZZZ</name>
<comment type="caution">
    <text evidence="2">The sequence shown here is derived from an EMBL/GenBank/DDBJ whole genome shotgun (WGS) entry which is preliminary data.</text>
</comment>
<protein>
    <recommendedName>
        <fullName evidence="3">SapC family protein</fullName>
    </recommendedName>
</protein>
<evidence type="ECO:0000313" key="2">
    <source>
        <dbReference type="EMBL" id="KKO08810.1"/>
    </source>
</evidence>
<evidence type="ECO:0008006" key="3">
    <source>
        <dbReference type="Google" id="ProtNLM"/>
    </source>
</evidence>
<dbReference type="InterPro" id="IPR010836">
    <property type="entry name" value="SapC"/>
</dbReference>
<evidence type="ECO:0000256" key="1">
    <source>
        <dbReference type="SAM" id="MobiDB-lite"/>
    </source>
</evidence>
<dbReference type="EMBL" id="LAZR01000008">
    <property type="protein sequence ID" value="KKO08810.1"/>
    <property type="molecule type" value="Genomic_DNA"/>
</dbReference>
<feature type="region of interest" description="Disordered" evidence="1">
    <location>
        <begin position="237"/>
        <end position="264"/>
    </location>
</feature>
<accession>A0A0F9VXI7</accession>
<dbReference type="Pfam" id="PF07277">
    <property type="entry name" value="SapC"/>
    <property type="match status" value="1"/>
</dbReference>
<sequence length="264" mass="28819">MGAWVALSRKEHLVSRCRPREGFEFAASRQVIPVILAEVVKLVPHYVTGFVESDDGSYQLVALVGVGGHRNLYVNKASQWLCNYVPASLRAYPFTLLNDADGKKVLCVDEDYLSEDESLPRIFEDDGTLSKGAADTLEFITKCEQNRLATSDVCSALAGAGLIKPWEIAIDRGEDFESAKIDGLHRIDEEKFDSIGADSLLALRNAGALGLAYAQIFSTAQMEQLTQRAKYLANESSKVPPSSSLENLFSSDDSGSLNFDALDS</sequence>
<feature type="compositionally biased region" description="Polar residues" evidence="1">
    <location>
        <begin position="237"/>
        <end position="257"/>
    </location>
</feature>
<dbReference type="AlphaFoldDB" id="A0A0F9VXI7"/>
<proteinExistence type="predicted"/>
<reference evidence="2" key="1">
    <citation type="journal article" date="2015" name="Nature">
        <title>Complex archaea that bridge the gap between prokaryotes and eukaryotes.</title>
        <authorList>
            <person name="Spang A."/>
            <person name="Saw J.H."/>
            <person name="Jorgensen S.L."/>
            <person name="Zaremba-Niedzwiedzka K."/>
            <person name="Martijn J."/>
            <person name="Lind A.E."/>
            <person name="van Eijk R."/>
            <person name="Schleper C."/>
            <person name="Guy L."/>
            <person name="Ettema T.J."/>
        </authorList>
    </citation>
    <scope>NUCLEOTIDE SEQUENCE</scope>
</reference>
<organism evidence="2">
    <name type="scientific">marine sediment metagenome</name>
    <dbReference type="NCBI Taxonomy" id="412755"/>
    <lineage>
        <taxon>unclassified sequences</taxon>
        <taxon>metagenomes</taxon>
        <taxon>ecological metagenomes</taxon>
    </lineage>
</organism>